<organism evidence="10 11">
    <name type="scientific">Methylomonas rapida</name>
    <dbReference type="NCBI Taxonomy" id="2963939"/>
    <lineage>
        <taxon>Bacteria</taxon>
        <taxon>Pseudomonadati</taxon>
        <taxon>Pseudomonadota</taxon>
        <taxon>Gammaproteobacteria</taxon>
        <taxon>Methylococcales</taxon>
        <taxon>Methylococcaceae</taxon>
        <taxon>Methylomonas</taxon>
    </lineage>
</organism>
<comment type="similarity">
    <text evidence="2 8">Belongs to the MreD family.</text>
</comment>
<sequence>MSSHSPFALPYFLFTMAAAMALRVMSIFPDIDLFNPDWVGLVLIYWCIALPQRFGVFTAFWVGLLTDVLTGHLLGQYALIYALISYLSIREHKRLRQFPLVQQCLFVMFCLMCSQSLLFGMESMQAANRLPLSFWYPVLSGTFAWPFVFWALRTIRVLARISE</sequence>
<evidence type="ECO:0000256" key="7">
    <source>
        <dbReference type="ARBA" id="ARBA00023136"/>
    </source>
</evidence>
<comment type="function">
    <text evidence="8">Involved in formation of the rod shape of the cell. May also contribute to regulation of formation of penicillin-binding proteins.</text>
</comment>
<keyword evidence="8" id="KW-0997">Cell inner membrane</keyword>
<dbReference type="Pfam" id="PF04093">
    <property type="entry name" value="MreD"/>
    <property type="match status" value="1"/>
</dbReference>
<comment type="subcellular location">
    <subcellularLocation>
        <location evidence="8">Cell inner membrane</location>
    </subcellularLocation>
    <subcellularLocation>
        <location evidence="1">Cell membrane</location>
        <topology evidence="1">Multi-pass membrane protein</topology>
    </subcellularLocation>
</comment>
<dbReference type="EMBL" id="CP113517">
    <property type="protein sequence ID" value="WAR44008.1"/>
    <property type="molecule type" value="Genomic_DNA"/>
</dbReference>
<evidence type="ECO:0000256" key="2">
    <source>
        <dbReference type="ARBA" id="ARBA00007776"/>
    </source>
</evidence>
<keyword evidence="7 8" id="KW-0472">Membrane</keyword>
<dbReference type="InterPro" id="IPR007227">
    <property type="entry name" value="Cell_shape_determining_MreD"/>
</dbReference>
<keyword evidence="11" id="KW-1185">Reference proteome</keyword>
<feature type="transmembrane region" description="Helical" evidence="9">
    <location>
        <begin position="133"/>
        <end position="152"/>
    </location>
</feature>
<evidence type="ECO:0000313" key="10">
    <source>
        <dbReference type="EMBL" id="WAR44008.1"/>
    </source>
</evidence>
<evidence type="ECO:0000256" key="8">
    <source>
        <dbReference type="PIRNR" id="PIRNR018472"/>
    </source>
</evidence>
<reference evidence="10" key="1">
    <citation type="submission" date="2022-11" db="EMBL/GenBank/DDBJ databases">
        <title>Methylomonas rapida sp. nov., Carotenoid-Producing Obligate Methanotrophs with High Growth Characteristics and Biotechnological Potential.</title>
        <authorList>
            <person name="Tikhonova E.N."/>
            <person name="Suleimanov R.Z."/>
            <person name="Miroshnikov K."/>
            <person name="Oshkin I.Y."/>
            <person name="Belova S.E."/>
            <person name="Danilova O.V."/>
            <person name="Ashikhmin A."/>
            <person name="Konopkin A."/>
            <person name="But S.Y."/>
            <person name="Khmelenina V.N."/>
            <person name="Kuznetsov N."/>
            <person name="Pimenov N.V."/>
            <person name="Dedysh S.N."/>
        </authorList>
    </citation>
    <scope>NUCLEOTIDE SEQUENCE</scope>
    <source>
        <strain evidence="10">MP1</strain>
    </source>
</reference>
<dbReference type="PANTHER" id="PTHR37484">
    <property type="entry name" value="ROD SHAPE-DETERMINING PROTEIN MRED"/>
    <property type="match status" value="1"/>
</dbReference>
<dbReference type="PANTHER" id="PTHR37484:SF1">
    <property type="entry name" value="ROD SHAPE-DETERMINING PROTEIN MRED"/>
    <property type="match status" value="1"/>
</dbReference>
<feature type="transmembrane region" description="Helical" evidence="9">
    <location>
        <begin position="100"/>
        <end position="121"/>
    </location>
</feature>
<evidence type="ECO:0000256" key="6">
    <source>
        <dbReference type="ARBA" id="ARBA00022989"/>
    </source>
</evidence>
<evidence type="ECO:0000256" key="4">
    <source>
        <dbReference type="ARBA" id="ARBA00022692"/>
    </source>
</evidence>
<evidence type="ECO:0000256" key="5">
    <source>
        <dbReference type="ARBA" id="ARBA00022960"/>
    </source>
</evidence>
<feature type="transmembrane region" description="Helical" evidence="9">
    <location>
        <begin position="6"/>
        <end position="26"/>
    </location>
</feature>
<dbReference type="PIRSF" id="PIRSF018472">
    <property type="entry name" value="MreD_proteobac"/>
    <property type="match status" value="1"/>
</dbReference>
<proteinExistence type="inferred from homology"/>
<accession>A0ABY7GK62</accession>
<evidence type="ECO:0000256" key="3">
    <source>
        <dbReference type="ARBA" id="ARBA00022475"/>
    </source>
</evidence>
<keyword evidence="4 9" id="KW-0812">Transmembrane</keyword>
<evidence type="ECO:0000256" key="9">
    <source>
        <dbReference type="SAM" id="Phobius"/>
    </source>
</evidence>
<keyword evidence="5 8" id="KW-0133">Cell shape</keyword>
<evidence type="ECO:0000313" key="11">
    <source>
        <dbReference type="Proteomes" id="UP001162780"/>
    </source>
</evidence>
<keyword evidence="3 8" id="KW-1003">Cell membrane</keyword>
<dbReference type="NCBIfam" id="TIGR03426">
    <property type="entry name" value="shape_MreD"/>
    <property type="match status" value="1"/>
</dbReference>
<feature type="transmembrane region" description="Helical" evidence="9">
    <location>
        <begin position="38"/>
        <end position="62"/>
    </location>
</feature>
<dbReference type="Proteomes" id="UP001162780">
    <property type="component" value="Chromosome"/>
</dbReference>
<name>A0ABY7GK62_9GAMM</name>
<protein>
    <recommendedName>
        <fullName evidence="8">Rod shape-determining protein MreD</fullName>
    </recommendedName>
</protein>
<feature type="transmembrane region" description="Helical" evidence="9">
    <location>
        <begin position="68"/>
        <end position="88"/>
    </location>
</feature>
<gene>
    <name evidence="10" type="primary">mreD</name>
    <name evidence="10" type="ORF">NM686_016765</name>
</gene>
<dbReference type="InterPro" id="IPR026034">
    <property type="entry name" value="MreD_proteobac"/>
</dbReference>
<evidence type="ECO:0000256" key="1">
    <source>
        <dbReference type="ARBA" id="ARBA00004651"/>
    </source>
</evidence>
<keyword evidence="6 9" id="KW-1133">Transmembrane helix</keyword>
<dbReference type="RefSeq" id="WP_255188996.1">
    <property type="nucleotide sequence ID" value="NZ_CP113517.1"/>
</dbReference>